<proteinExistence type="predicted"/>
<comment type="caution">
    <text evidence="2">The sequence shown here is derived from an EMBL/GenBank/DDBJ whole genome shotgun (WGS) entry which is preliminary data.</text>
</comment>
<name>A0A1F8F9K5_9BACT</name>
<sequence length="179" mass="19616">MKKEQIKIKSLILLLVFFVILLSTFYFLFSVSALAHDPNDTTSTGFWTPGDPIVPCGNVPAGYYESTFTGPLTPEQTPCDRCQLFHLLRHLIDLVLVFIAPVVGTLFFIVAGVMIMMGGDNPGLLSRGKSIFNNTLIGIFIILMAWLVTNTLIQTLAKSGLVGEGGSWWTFNCTPTTVP</sequence>
<feature type="transmembrane region" description="Helical" evidence="1">
    <location>
        <begin position="12"/>
        <end position="35"/>
    </location>
</feature>
<dbReference type="EMBL" id="MGJO01000011">
    <property type="protein sequence ID" value="OGN09835.1"/>
    <property type="molecule type" value="Genomic_DNA"/>
</dbReference>
<dbReference type="Pfam" id="PF18895">
    <property type="entry name" value="T4SS_pilin"/>
    <property type="match status" value="1"/>
</dbReference>
<evidence type="ECO:0000256" key="1">
    <source>
        <dbReference type="SAM" id="Phobius"/>
    </source>
</evidence>
<keyword evidence="1" id="KW-0812">Transmembrane</keyword>
<organism evidence="2 3">
    <name type="scientific">Candidatus Yanofskybacteria bacterium RIFCSPHIGHO2_02_FULL_39_10</name>
    <dbReference type="NCBI Taxonomy" id="1802674"/>
    <lineage>
        <taxon>Bacteria</taxon>
        <taxon>Candidatus Yanofskyibacteriota</taxon>
    </lineage>
</organism>
<dbReference type="AlphaFoldDB" id="A0A1F8F9K5"/>
<accession>A0A1F8F9K5</accession>
<gene>
    <name evidence="2" type="ORF">A3C61_03450</name>
</gene>
<keyword evidence="1" id="KW-1133">Transmembrane helix</keyword>
<feature type="transmembrane region" description="Helical" evidence="1">
    <location>
        <begin position="94"/>
        <end position="119"/>
    </location>
</feature>
<reference evidence="2 3" key="1">
    <citation type="journal article" date="2016" name="Nat. Commun.">
        <title>Thousands of microbial genomes shed light on interconnected biogeochemical processes in an aquifer system.</title>
        <authorList>
            <person name="Anantharaman K."/>
            <person name="Brown C.T."/>
            <person name="Hug L.A."/>
            <person name="Sharon I."/>
            <person name="Castelle C.J."/>
            <person name="Probst A.J."/>
            <person name="Thomas B.C."/>
            <person name="Singh A."/>
            <person name="Wilkins M.J."/>
            <person name="Karaoz U."/>
            <person name="Brodie E.L."/>
            <person name="Williams K.H."/>
            <person name="Hubbard S.S."/>
            <person name="Banfield J.F."/>
        </authorList>
    </citation>
    <scope>NUCLEOTIDE SEQUENCE [LARGE SCALE GENOMIC DNA]</scope>
</reference>
<evidence type="ECO:0000313" key="3">
    <source>
        <dbReference type="Proteomes" id="UP000178908"/>
    </source>
</evidence>
<feature type="transmembrane region" description="Helical" evidence="1">
    <location>
        <begin position="131"/>
        <end position="149"/>
    </location>
</feature>
<protein>
    <submittedName>
        <fullName evidence="2">Uncharacterized protein</fullName>
    </submittedName>
</protein>
<dbReference type="Proteomes" id="UP000178908">
    <property type="component" value="Unassembled WGS sequence"/>
</dbReference>
<dbReference type="InterPro" id="IPR043993">
    <property type="entry name" value="T4SS_pilin"/>
</dbReference>
<keyword evidence="1" id="KW-0472">Membrane</keyword>
<evidence type="ECO:0000313" key="2">
    <source>
        <dbReference type="EMBL" id="OGN09835.1"/>
    </source>
</evidence>